<dbReference type="InterPro" id="IPR008969">
    <property type="entry name" value="CarboxyPept-like_regulatory"/>
</dbReference>
<sequence>MKRWIGFLTALVMLLTASGQAAAAYIPPGDAKTDGAENILLVYAGYYNPDNYDGQQIGEWDKDKFLPYVGHLTEHGTPDDFFYDTYLFLGLKTPLGGDLHRYYTWVTDSHPGTKADWQWVMDRMFEKDRQFDALNQAVKTVGNQLHDPDKQVNVYMVLPFPDSQSTEFGDIDGDGAADSLASLDNRNLAVKWYVDQFIERFRAANYDHLKLSGFYWMQEDLDTSVPGELDNVHYAVQYLHEQGLKLGWIPWSGAGMKGQGNSAGFDFTIIQPNHYMNQNTTIDRIRDTAQLADSSGEGVEIEFTSSVLDDPWYEQALRNYLAGGVMYGYMNGSLKAYYQDVYALYDLYHSDNPKGRDIYDDVYHFSKGQYQPPTGTLTGRVVDPSGQPIPDAEISVDGREAVSDASGNYQIADLYAVQHTFTVRKEGYRDLTGQAQIAPGQTTLKDWVLAPDPVEQPDDPKLTIDDFEGSALKATADNPGKVSLNTDPQFVSSGSQSLKADYTTQFSNFRVYLTAGSSYGQTDWSGYDSVTADVYNPSDLTQYVDAEFMDQAMQWSRSYSKTFELAPHAWTKINVPIKDMDGPNFNIHDVRRMSFNQKLQAPYHLPNTLYIDNVHLVKYSHIEQAPNYRIVLPNSLMDLGQSFGLQVVDANDSNRLVPAEDVQYSVSDPNVLNVSEDGTLTALAPGVAMVRVRVQGIDAESVKIEVSRWTKFDLKPQDSQLQVGQVSQITAVAKFESGFTVPFPPEDVTWKVKGDGIQVTEQTGAKLSFQVVAKGVVCVEATLQFNGKTMTSRTKLLIQ</sequence>
<dbReference type="EMBL" id="JACJVO010000021">
    <property type="protein sequence ID" value="MBB6732739.1"/>
    <property type="molecule type" value="Genomic_DNA"/>
</dbReference>
<feature type="chain" id="PRO_5030636317" evidence="1">
    <location>
        <begin position="24"/>
        <end position="799"/>
    </location>
</feature>
<dbReference type="InterPro" id="IPR032329">
    <property type="entry name" value="DUF4855"/>
</dbReference>
<reference evidence="2 3" key="1">
    <citation type="submission" date="2020-08" db="EMBL/GenBank/DDBJ databases">
        <title>Cohnella phylogeny.</title>
        <authorList>
            <person name="Dunlap C."/>
        </authorList>
    </citation>
    <scope>NUCLEOTIDE SEQUENCE [LARGE SCALE GENOMIC DNA]</scope>
    <source>
        <strain evidence="2 3">CBP 2801</strain>
    </source>
</reference>
<comment type="caution">
    <text evidence="2">The sequence shown here is derived from an EMBL/GenBank/DDBJ whole genome shotgun (WGS) entry which is preliminary data.</text>
</comment>
<proteinExistence type="predicted"/>
<dbReference type="RefSeq" id="WP_185130396.1">
    <property type="nucleotide sequence ID" value="NZ_JACJVO010000021.1"/>
</dbReference>
<evidence type="ECO:0000313" key="2">
    <source>
        <dbReference type="EMBL" id="MBB6732739.1"/>
    </source>
</evidence>
<keyword evidence="3" id="KW-1185">Reference proteome</keyword>
<name>A0A7X0SMS4_9BACL</name>
<organism evidence="2 3">
    <name type="scientific">Cohnella zeiphila</name>
    <dbReference type="NCBI Taxonomy" id="2761120"/>
    <lineage>
        <taxon>Bacteria</taxon>
        <taxon>Bacillati</taxon>
        <taxon>Bacillota</taxon>
        <taxon>Bacilli</taxon>
        <taxon>Bacillales</taxon>
        <taxon>Paenibacillaceae</taxon>
        <taxon>Cohnella</taxon>
    </lineage>
</organism>
<evidence type="ECO:0000256" key="1">
    <source>
        <dbReference type="SAM" id="SignalP"/>
    </source>
</evidence>
<dbReference type="AlphaFoldDB" id="A0A7X0SMS4"/>
<keyword evidence="1" id="KW-0732">Signal</keyword>
<protein>
    <submittedName>
        <fullName evidence="2">DUF4855 domain-containing protein</fullName>
    </submittedName>
</protein>
<dbReference type="Pfam" id="PF13620">
    <property type="entry name" value="CarboxypepD_reg"/>
    <property type="match status" value="1"/>
</dbReference>
<feature type="signal peptide" evidence="1">
    <location>
        <begin position="1"/>
        <end position="23"/>
    </location>
</feature>
<dbReference type="SUPFAM" id="SSF49464">
    <property type="entry name" value="Carboxypeptidase regulatory domain-like"/>
    <property type="match status" value="1"/>
</dbReference>
<dbReference type="Gene3D" id="2.60.40.1080">
    <property type="match status" value="1"/>
</dbReference>
<dbReference type="Pfam" id="PF16147">
    <property type="entry name" value="DUF4855"/>
    <property type="match status" value="1"/>
</dbReference>
<gene>
    <name evidence="2" type="ORF">H7C18_17615</name>
</gene>
<evidence type="ECO:0000313" key="3">
    <source>
        <dbReference type="Proteomes" id="UP000564644"/>
    </source>
</evidence>
<dbReference type="Proteomes" id="UP000564644">
    <property type="component" value="Unassembled WGS sequence"/>
</dbReference>
<dbReference type="Gene3D" id="2.60.120.260">
    <property type="entry name" value="Galactose-binding domain-like"/>
    <property type="match status" value="1"/>
</dbReference>
<accession>A0A7X0SMS4</accession>
<dbReference type="Gene3D" id="2.60.40.1120">
    <property type="entry name" value="Carboxypeptidase-like, regulatory domain"/>
    <property type="match status" value="1"/>
</dbReference>